<dbReference type="Gene3D" id="2.40.50.140">
    <property type="entry name" value="Nucleic acid-binding proteins"/>
    <property type="match status" value="1"/>
</dbReference>
<name>A0A9J5VZW7_SOLCO</name>
<keyword evidence="3" id="KW-1185">Reference proteome</keyword>
<feature type="region of interest" description="Disordered" evidence="1">
    <location>
        <begin position="338"/>
        <end position="381"/>
    </location>
</feature>
<comment type="caution">
    <text evidence="2">The sequence shown here is derived from an EMBL/GenBank/DDBJ whole genome shotgun (WGS) entry which is preliminary data.</text>
</comment>
<feature type="compositionally biased region" description="Basic and acidic residues" evidence="1">
    <location>
        <begin position="346"/>
        <end position="356"/>
    </location>
</feature>
<evidence type="ECO:0000313" key="2">
    <source>
        <dbReference type="EMBL" id="KAG5568749.1"/>
    </source>
</evidence>
<proteinExistence type="predicted"/>
<gene>
    <name evidence="2" type="ORF">H5410_064233</name>
</gene>
<dbReference type="Proteomes" id="UP000824120">
    <property type="component" value="Unassembled WGS sequence"/>
</dbReference>
<protein>
    <submittedName>
        <fullName evidence="2">Uncharacterized protein</fullName>
    </submittedName>
</protein>
<dbReference type="InterPro" id="IPR012340">
    <property type="entry name" value="NA-bd_OB-fold"/>
</dbReference>
<sequence>MSAKTKPLIQNIVEDLEVKDNDAVQVNSKASAANRDLKEEQLSPATPQSIHSTANANGNGIAVASGNTDFMCTKINLLNCPDVHTLHPMPSTGDSTQVNTNVSNIQKKSRHSKQADLEMDCASTVFAFTSEPFSVDRENPKRLTLLELVHQIRSHQTKSYLRYMGRGNYRKRTKQNLTFTIWEEGIIENERTKLLHQFLEYLVILAWHNGVSRYNGVSLTTKFDTTVQIDPPDPQRRELQAWVTEKRQILTSFTLRSTSTSAFLISVPMDEEIVPIASIDSQQDGNYPSLQDIQANISNKLFHFQAKKAFARALRTTSIKLCIHSCVEKQCFGDSLPSPSTINIHEPSKRKQKVEPPHITQEAGSLKMKQKLDPATPKKNN</sequence>
<evidence type="ECO:0000256" key="1">
    <source>
        <dbReference type="SAM" id="MobiDB-lite"/>
    </source>
</evidence>
<dbReference type="EMBL" id="JACXVP010000052">
    <property type="protein sequence ID" value="KAG5568749.1"/>
    <property type="molecule type" value="Genomic_DNA"/>
</dbReference>
<organism evidence="2 3">
    <name type="scientific">Solanum commersonii</name>
    <name type="common">Commerson's wild potato</name>
    <name type="synonym">Commerson's nightshade</name>
    <dbReference type="NCBI Taxonomy" id="4109"/>
    <lineage>
        <taxon>Eukaryota</taxon>
        <taxon>Viridiplantae</taxon>
        <taxon>Streptophyta</taxon>
        <taxon>Embryophyta</taxon>
        <taxon>Tracheophyta</taxon>
        <taxon>Spermatophyta</taxon>
        <taxon>Magnoliopsida</taxon>
        <taxon>eudicotyledons</taxon>
        <taxon>Gunneridae</taxon>
        <taxon>Pentapetalae</taxon>
        <taxon>asterids</taxon>
        <taxon>lamiids</taxon>
        <taxon>Solanales</taxon>
        <taxon>Solanaceae</taxon>
        <taxon>Solanoideae</taxon>
        <taxon>Solaneae</taxon>
        <taxon>Solanum</taxon>
    </lineage>
</organism>
<reference evidence="2" key="1">
    <citation type="submission" date="2020-09" db="EMBL/GenBank/DDBJ databases">
        <title>De no assembly of potato wild relative species, Solanum commersonii.</title>
        <authorList>
            <person name="Cho K."/>
        </authorList>
    </citation>
    <scope>NUCLEOTIDE SEQUENCE</scope>
    <source>
        <strain evidence="2">LZ3.2</strain>
        <tissue evidence="2">Leaf</tissue>
    </source>
</reference>
<evidence type="ECO:0000313" key="3">
    <source>
        <dbReference type="Proteomes" id="UP000824120"/>
    </source>
</evidence>
<feature type="compositionally biased region" description="Polar residues" evidence="1">
    <location>
        <begin position="43"/>
        <end position="53"/>
    </location>
</feature>
<accession>A0A9J5VZW7</accession>
<dbReference type="AlphaFoldDB" id="A0A9J5VZW7"/>
<feature type="region of interest" description="Disordered" evidence="1">
    <location>
        <begin position="29"/>
        <end position="53"/>
    </location>
</feature>